<accession>D0L1L6</accession>
<dbReference type="Gene3D" id="1.20.1330.10">
    <property type="entry name" value="f41 fragment of flagellin, N-terminal domain"/>
    <property type="match status" value="1"/>
</dbReference>
<dbReference type="PANTHER" id="PTHR42792:SF1">
    <property type="entry name" value="FLAGELLAR HOOK-ASSOCIATED PROTEIN 3"/>
    <property type="match status" value="1"/>
</dbReference>
<dbReference type="InterPro" id="IPR013384">
    <property type="entry name" value="Flagell_FlgL"/>
</dbReference>
<dbReference type="GO" id="GO:0071973">
    <property type="term" value="P:bacterial-type flagellum-dependent cell motility"/>
    <property type="evidence" value="ECO:0007669"/>
    <property type="project" value="InterPro"/>
</dbReference>
<dbReference type="RefSeq" id="WP_012824622.1">
    <property type="nucleotide sequence ID" value="NC_013422.1"/>
</dbReference>
<dbReference type="InterPro" id="IPR046358">
    <property type="entry name" value="Flagellin_C"/>
</dbReference>
<keyword evidence="4" id="KW-0964">Secreted</keyword>
<evidence type="ECO:0000256" key="5">
    <source>
        <dbReference type="ARBA" id="ARBA00023143"/>
    </source>
</evidence>
<evidence type="ECO:0000256" key="2">
    <source>
        <dbReference type="ARBA" id="ARBA00004613"/>
    </source>
</evidence>
<comment type="subcellular location">
    <subcellularLocation>
        <location evidence="1">Bacterial flagellum</location>
    </subcellularLocation>
    <subcellularLocation>
        <location evidence="2">Secreted</location>
    </subcellularLocation>
</comment>
<feature type="domain" description="Flagellin C-terminal" evidence="7">
    <location>
        <begin position="232"/>
        <end position="312"/>
    </location>
</feature>
<evidence type="ECO:0000256" key="4">
    <source>
        <dbReference type="ARBA" id="ARBA00022525"/>
    </source>
</evidence>
<protein>
    <submittedName>
        <fullName evidence="8">Flagellar hook-associated protein 3</fullName>
    </submittedName>
</protein>
<reference evidence="8 9" key="1">
    <citation type="submission" date="2009-10" db="EMBL/GenBank/DDBJ databases">
        <title>Complete sequence of Halothiobacillus neapolitanus c2.</title>
        <authorList>
            <consortium name="US DOE Joint Genome Institute"/>
            <person name="Lucas S."/>
            <person name="Copeland A."/>
            <person name="Lapidus A."/>
            <person name="Glavina del Rio T."/>
            <person name="Tice H."/>
            <person name="Bruce D."/>
            <person name="Goodwin L."/>
            <person name="Pitluck S."/>
            <person name="Davenport K."/>
            <person name="Brettin T."/>
            <person name="Detter J.C."/>
            <person name="Han C."/>
            <person name="Tapia R."/>
            <person name="Larimer F."/>
            <person name="Land M."/>
            <person name="Hauser L."/>
            <person name="Kyrpides N."/>
            <person name="Mikhailova N."/>
            <person name="Kerfeld C."/>
            <person name="Cannon G."/>
            <person name="Heinhort S."/>
        </authorList>
    </citation>
    <scope>NUCLEOTIDE SEQUENCE [LARGE SCALE GENOMIC DNA]</scope>
    <source>
        <strain evidence="9">ATCC 23641 / c2</strain>
    </source>
</reference>
<dbReference type="InterPro" id="IPR001492">
    <property type="entry name" value="Flagellin"/>
</dbReference>
<name>D0L1L6_HALNC</name>
<dbReference type="NCBIfam" id="TIGR02550">
    <property type="entry name" value="flagell_flgL"/>
    <property type="match status" value="1"/>
</dbReference>
<dbReference type="EMBL" id="CP001801">
    <property type="protein sequence ID" value="ACX96589.1"/>
    <property type="molecule type" value="Genomic_DNA"/>
</dbReference>
<dbReference type="PANTHER" id="PTHR42792">
    <property type="entry name" value="FLAGELLIN"/>
    <property type="match status" value="1"/>
</dbReference>
<gene>
    <name evidence="8" type="ordered locus">Hneap_1766</name>
</gene>
<proteinExistence type="inferred from homology"/>
<evidence type="ECO:0000259" key="7">
    <source>
        <dbReference type="Pfam" id="PF00700"/>
    </source>
</evidence>
<keyword evidence="9" id="KW-1185">Reference proteome</keyword>
<dbReference type="KEGG" id="hna:Hneap_1766"/>
<dbReference type="Pfam" id="PF00669">
    <property type="entry name" value="Flagellin_N"/>
    <property type="match status" value="1"/>
</dbReference>
<evidence type="ECO:0000313" key="9">
    <source>
        <dbReference type="Proteomes" id="UP000009102"/>
    </source>
</evidence>
<dbReference type="HOGENOM" id="CLU_024437_1_1_6"/>
<dbReference type="InterPro" id="IPR001029">
    <property type="entry name" value="Flagellin_N"/>
</dbReference>
<comment type="similarity">
    <text evidence="3">Belongs to the bacterial flagellin family.</text>
</comment>
<keyword evidence="8" id="KW-0969">Cilium</keyword>
<evidence type="ECO:0000259" key="6">
    <source>
        <dbReference type="Pfam" id="PF00669"/>
    </source>
</evidence>
<sequence>MRVSTSMVFAQGLSNLQQQQSAMLQSQQEIATGVKLTNPAQDPVAFSTASDLSVLNSKQNQYSTNIDNATGKIQVQESTLGSITTMLQSVRDVAIQANNAAQNGMSLSALTDQLDQLQKALAGQMNATDERGEYLFSGTVAREKPYDASGQLNPALDSTSPSFQNVTSVKLAISDQQSVAINQPAGQIFQLSSSATTGGNASILQVIDQLKTAITTQPANLQTIYQNAQKDIDAVMNQVTDARGSMGNALNTLSTAKNDNAAQNVLTQQTLSGLRDTDVASAITKLNQSYLNLQATQQSMVKIQSLSLFNYIR</sequence>
<evidence type="ECO:0000313" key="8">
    <source>
        <dbReference type="EMBL" id="ACX96589.1"/>
    </source>
</evidence>
<keyword evidence="5" id="KW-0975">Bacterial flagellum</keyword>
<dbReference type="Proteomes" id="UP000009102">
    <property type="component" value="Chromosome"/>
</dbReference>
<dbReference type="GO" id="GO:0005576">
    <property type="term" value="C:extracellular region"/>
    <property type="evidence" value="ECO:0007669"/>
    <property type="project" value="UniProtKB-SubCell"/>
</dbReference>
<organism evidence="8 9">
    <name type="scientific">Halothiobacillus neapolitanus (strain ATCC 23641 / DSM 15147 / CIP 104769 / NCIMB 8539 / c2)</name>
    <name type="common">Thiobacillus neapolitanus</name>
    <dbReference type="NCBI Taxonomy" id="555778"/>
    <lineage>
        <taxon>Bacteria</taxon>
        <taxon>Pseudomonadati</taxon>
        <taxon>Pseudomonadota</taxon>
        <taxon>Gammaproteobacteria</taxon>
        <taxon>Chromatiales</taxon>
        <taxon>Halothiobacillaceae</taxon>
        <taxon>Halothiobacillus</taxon>
    </lineage>
</organism>
<dbReference type="GO" id="GO:0009424">
    <property type="term" value="C:bacterial-type flagellum hook"/>
    <property type="evidence" value="ECO:0007669"/>
    <property type="project" value="InterPro"/>
</dbReference>
<keyword evidence="8" id="KW-0282">Flagellum</keyword>
<feature type="domain" description="Flagellin N-terminal" evidence="6">
    <location>
        <begin position="3"/>
        <end position="139"/>
    </location>
</feature>
<dbReference type="AlphaFoldDB" id="D0L1L6"/>
<evidence type="ECO:0000256" key="3">
    <source>
        <dbReference type="ARBA" id="ARBA00005709"/>
    </source>
</evidence>
<dbReference type="SUPFAM" id="SSF64518">
    <property type="entry name" value="Phase 1 flagellin"/>
    <property type="match status" value="1"/>
</dbReference>
<evidence type="ECO:0000256" key="1">
    <source>
        <dbReference type="ARBA" id="ARBA00004365"/>
    </source>
</evidence>
<dbReference type="eggNOG" id="COG1344">
    <property type="taxonomic scope" value="Bacteria"/>
</dbReference>
<keyword evidence="8" id="KW-0966">Cell projection</keyword>
<dbReference type="STRING" id="555778.Hneap_1766"/>
<dbReference type="OrthoDB" id="9768249at2"/>
<dbReference type="Pfam" id="PF00700">
    <property type="entry name" value="Flagellin_C"/>
    <property type="match status" value="1"/>
</dbReference>
<dbReference type="GO" id="GO:0005198">
    <property type="term" value="F:structural molecule activity"/>
    <property type="evidence" value="ECO:0007669"/>
    <property type="project" value="InterPro"/>
</dbReference>